<keyword evidence="3" id="KW-1185">Reference proteome</keyword>
<evidence type="ECO:0000313" key="3">
    <source>
        <dbReference type="Proteomes" id="UP001519273"/>
    </source>
</evidence>
<dbReference type="PANTHER" id="PTHR40111:SF1">
    <property type="entry name" value="CEPHALOSPORIN-C DEACETYLASE"/>
    <property type="match status" value="1"/>
</dbReference>
<name>A0ABS4H2Q4_9BACL</name>
<gene>
    <name evidence="2" type="ORF">J2Z20_001691</name>
</gene>
<accession>A0ABS4H2Q4</accession>
<dbReference type="GO" id="GO:0047739">
    <property type="term" value="F:cephalosporin-C deacetylase activity"/>
    <property type="evidence" value="ECO:0007669"/>
    <property type="project" value="UniProtKB-EC"/>
</dbReference>
<keyword evidence="2" id="KW-0378">Hydrolase</keyword>
<dbReference type="InterPro" id="IPR029058">
    <property type="entry name" value="AB_hydrolase_fold"/>
</dbReference>
<proteinExistence type="predicted"/>
<evidence type="ECO:0000313" key="2">
    <source>
        <dbReference type="EMBL" id="MBP1936810.1"/>
    </source>
</evidence>
<dbReference type="PANTHER" id="PTHR40111">
    <property type="entry name" value="CEPHALOSPORIN-C DEACETYLASE"/>
    <property type="match status" value="1"/>
</dbReference>
<protein>
    <submittedName>
        <fullName evidence="2">Cephalosporin-C deacetylase</fullName>
        <ecNumber evidence="2">3.1.1.41</ecNumber>
    </submittedName>
</protein>
<dbReference type="EMBL" id="JAGGKP010000002">
    <property type="protein sequence ID" value="MBP1936810.1"/>
    <property type="molecule type" value="Genomic_DNA"/>
</dbReference>
<evidence type="ECO:0000259" key="1">
    <source>
        <dbReference type="Pfam" id="PF05448"/>
    </source>
</evidence>
<dbReference type="Pfam" id="PF05448">
    <property type="entry name" value="AXE1"/>
    <property type="match status" value="1"/>
</dbReference>
<dbReference type="InterPro" id="IPR008391">
    <property type="entry name" value="AXE1_dom"/>
</dbReference>
<dbReference type="EC" id="3.1.1.41" evidence="2"/>
<reference evidence="2 3" key="1">
    <citation type="submission" date="2021-03" db="EMBL/GenBank/DDBJ databases">
        <title>Genomic Encyclopedia of Type Strains, Phase IV (KMG-IV): sequencing the most valuable type-strain genomes for metagenomic binning, comparative biology and taxonomic classification.</title>
        <authorList>
            <person name="Goeker M."/>
        </authorList>
    </citation>
    <scope>NUCLEOTIDE SEQUENCE [LARGE SCALE GENOMIC DNA]</scope>
    <source>
        <strain evidence="2 3">DSM 23491</strain>
    </source>
</reference>
<comment type="caution">
    <text evidence="2">The sequence shown here is derived from an EMBL/GenBank/DDBJ whole genome shotgun (WGS) entry which is preliminary data.</text>
</comment>
<dbReference type="Proteomes" id="UP001519273">
    <property type="component" value="Unassembled WGS sequence"/>
</dbReference>
<dbReference type="InterPro" id="IPR039069">
    <property type="entry name" value="CE7"/>
</dbReference>
<dbReference type="SUPFAM" id="SSF53474">
    <property type="entry name" value="alpha/beta-Hydrolases"/>
    <property type="match status" value="1"/>
</dbReference>
<dbReference type="Gene3D" id="3.40.50.1820">
    <property type="entry name" value="alpha/beta hydrolase"/>
    <property type="match status" value="1"/>
</dbReference>
<dbReference type="RefSeq" id="WP_209848013.1">
    <property type="nucleotide sequence ID" value="NZ_CBCRVE010000003.1"/>
</dbReference>
<sequence>MNAIKRRIQELVQYAPPRTAEAAELDRFWDNVLMNFDHKPLNGSMNPYKSPLNGVDVYHVTYEGFDETPVHGWYLVPSFLNLDQYPCIVIYQGYTADRGLPERYASWLLLGYAVFAVDTRGQGGDTGNRLYSAHGTTKGWITQNITQKEQSYYMAAAIDAVKAVDWVSSRAEINPYKIAVMGGSQGGGLALLASALNTKVSLVIADIPNMCHLDFGVMHSVGSLAEVAEYVKRRPDQFDLVMHNLAFFDVMNLAYRIHCPVRMSVGLKDTVCWPESIFAAYNQIQAEKHLDVHPFSGHEVGEPQLRMHMEYLQQWKLRD</sequence>
<feature type="domain" description="Acetyl xylan esterase" evidence="1">
    <location>
        <begin position="3"/>
        <end position="304"/>
    </location>
</feature>
<organism evidence="2 3">
    <name type="scientific">Paenibacillus sediminis</name>
    <dbReference type="NCBI Taxonomy" id="664909"/>
    <lineage>
        <taxon>Bacteria</taxon>
        <taxon>Bacillati</taxon>
        <taxon>Bacillota</taxon>
        <taxon>Bacilli</taxon>
        <taxon>Bacillales</taxon>
        <taxon>Paenibacillaceae</taxon>
        <taxon>Paenibacillus</taxon>
    </lineage>
</organism>